<dbReference type="Proteomes" id="UP000005753">
    <property type="component" value="Chromosome"/>
</dbReference>
<organism evidence="7 8">
    <name type="scientific">Eubacterium cellulosolvens (strain ATCC 43171 / JCM 9499 / 6)</name>
    <name type="common">Cillobacterium cellulosolvens</name>
    <dbReference type="NCBI Taxonomy" id="633697"/>
    <lineage>
        <taxon>Bacteria</taxon>
        <taxon>Bacillati</taxon>
        <taxon>Bacillota</taxon>
        <taxon>Clostridia</taxon>
        <taxon>Eubacteriales</taxon>
        <taxon>Eubacteriaceae</taxon>
        <taxon>Eubacterium</taxon>
    </lineage>
</organism>
<dbReference type="eggNOG" id="COG1077">
    <property type="taxonomic scope" value="Bacteria"/>
</dbReference>
<dbReference type="Pfam" id="PF06723">
    <property type="entry name" value="MreB_Mbl"/>
    <property type="match status" value="1"/>
</dbReference>
<keyword evidence="5" id="KW-0133">Cell shape</keyword>
<dbReference type="InterPro" id="IPR056546">
    <property type="entry name" value="MreB_MamK-like"/>
</dbReference>
<sequence length="340" mass="37866">MNYHHVFGIDMGTGQVKIYDQADDTIKKEMNMIAVRNKNTVFAVGNDAYDMYEKTPENIEIITPMGSGRINNVLMMEAVLHTLLGRTAGSVGMSPILYFSVPVDMTEIERRAYTTIACKGRFRKAKVFMVEKPIADAITFGIPLQTTEGCILVNIGAQCTEVSVIADKRVIFSSTIPVGGQTFSTAIVEGIRRKNNFLVSTRTAQRLKITLTSLDEEVHEGCKVIGIDTTNGLPRDGIVSSANVSACVEEKVEEIVSELIRILERIPPQVRLSALSKGLYFTGGSMRIPGIREYFSYRLGCPIIVSGHYEMSTIYGLKEIINNDRLQHWVYIPGRKTRER</sequence>
<evidence type="ECO:0000313" key="8">
    <source>
        <dbReference type="Proteomes" id="UP000005753"/>
    </source>
</evidence>
<evidence type="ECO:0000256" key="3">
    <source>
        <dbReference type="ARBA" id="ARBA00022741"/>
    </source>
</evidence>
<dbReference type="GO" id="GO:0005737">
    <property type="term" value="C:cytoplasm"/>
    <property type="evidence" value="ECO:0007669"/>
    <property type="project" value="UniProtKB-SubCell"/>
</dbReference>
<dbReference type="GO" id="GO:0000902">
    <property type="term" value="P:cell morphogenesis"/>
    <property type="evidence" value="ECO:0007669"/>
    <property type="project" value="InterPro"/>
</dbReference>
<evidence type="ECO:0000256" key="4">
    <source>
        <dbReference type="ARBA" id="ARBA00022840"/>
    </source>
</evidence>
<proteinExistence type="inferred from homology"/>
<dbReference type="STRING" id="633697.EubceDRAFT1_0298"/>
<dbReference type="Gene3D" id="3.30.420.40">
    <property type="match status" value="2"/>
</dbReference>
<evidence type="ECO:0000256" key="5">
    <source>
        <dbReference type="ARBA" id="ARBA00022960"/>
    </source>
</evidence>
<evidence type="ECO:0000313" key="7">
    <source>
        <dbReference type="EMBL" id="EIM56158.1"/>
    </source>
</evidence>
<dbReference type="PANTHER" id="PTHR42749:SF1">
    <property type="entry name" value="CELL SHAPE-DETERMINING PROTEIN MREB"/>
    <property type="match status" value="1"/>
</dbReference>
<dbReference type="InterPro" id="IPR043129">
    <property type="entry name" value="ATPase_NBD"/>
</dbReference>
<reference evidence="7 8" key="1">
    <citation type="submission" date="2010-08" db="EMBL/GenBank/DDBJ databases">
        <authorList>
            <consortium name="US DOE Joint Genome Institute (JGI-PGF)"/>
            <person name="Lucas S."/>
            <person name="Copeland A."/>
            <person name="Lapidus A."/>
            <person name="Cheng J.-F."/>
            <person name="Bruce D."/>
            <person name="Goodwin L."/>
            <person name="Pitluck S."/>
            <person name="Land M.L."/>
            <person name="Hauser L."/>
            <person name="Chang Y.-J."/>
            <person name="Anderson I.J."/>
            <person name="Johnson E."/>
            <person name="Mulhopadhyay B."/>
            <person name="Kyrpides N."/>
            <person name="Woyke T.J."/>
        </authorList>
    </citation>
    <scope>NUCLEOTIDE SEQUENCE [LARGE SCALE GENOMIC DNA]</scope>
    <source>
        <strain evidence="7 8">6</strain>
    </source>
</reference>
<dbReference type="GO" id="GO:0005524">
    <property type="term" value="F:ATP binding"/>
    <property type="evidence" value="ECO:0007669"/>
    <property type="project" value="UniProtKB-KW"/>
</dbReference>
<keyword evidence="2" id="KW-0963">Cytoplasm</keyword>
<reference evidence="7 8" key="2">
    <citation type="submission" date="2012-02" db="EMBL/GenBank/DDBJ databases">
        <title>Improved High-Quality Draft sequence of Eubacterium cellulosolvens 6.</title>
        <authorList>
            <consortium name="US DOE Joint Genome Institute"/>
            <person name="Lucas S."/>
            <person name="Han J."/>
            <person name="Lapidus A."/>
            <person name="Cheng J.-F."/>
            <person name="Goodwin L."/>
            <person name="Pitluck S."/>
            <person name="Peters L."/>
            <person name="Mikhailova N."/>
            <person name="Gu W."/>
            <person name="Detter J.C."/>
            <person name="Han C."/>
            <person name="Tapia R."/>
            <person name="Land M."/>
            <person name="Hauser L."/>
            <person name="Kyrpides N."/>
            <person name="Ivanova N."/>
            <person name="Pagani I."/>
            <person name="Johnson E."/>
            <person name="Mukhopadhyay B."/>
            <person name="Anderson I."/>
            <person name="Woyke T."/>
        </authorList>
    </citation>
    <scope>NUCLEOTIDE SEQUENCE [LARGE SCALE GENOMIC DNA]</scope>
    <source>
        <strain evidence="7 8">6</strain>
    </source>
</reference>
<dbReference type="PANTHER" id="PTHR42749">
    <property type="entry name" value="CELL SHAPE-DETERMINING PROTEIN MREB"/>
    <property type="match status" value="1"/>
</dbReference>
<comment type="similarity">
    <text evidence="6">Belongs to the FtsA/MreB family.</text>
</comment>
<dbReference type="AlphaFoldDB" id="I5AQT5"/>
<keyword evidence="3" id="KW-0547">Nucleotide-binding</keyword>
<evidence type="ECO:0000256" key="1">
    <source>
        <dbReference type="ARBA" id="ARBA00004496"/>
    </source>
</evidence>
<keyword evidence="4" id="KW-0067">ATP-binding</keyword>
<dbReference type="GO" id="GO:0008360">
    <property type="term" value="P:regulation of cell shape"/>
    <property type="evidence" value="ECO:0007669"/>
    <property type="project" value="UniProtKB-KW"/>
</dbReference>
<comment type="subcellular location">
    <subcellularLocation>
        <location evidence="1">Cytoplasm</location>
    </subcellularLocation>
</comment>
<evidence type="ECO:0000256" key="2">
    <source>
        <dbReference type="ARBA" id="ARBA00022490"/>
    </source>
</evidence>
<protein>
    <submittedName>
        <fullName evidence="7">Actin-like ATPase involved in cell morphogenesis</fullName>
    </submittedName>
</protein>
<dbReference type="SUPFAM" id="SSF53067">
    <property type="entry name" value="Actin-like ATPase domain"/>
    <property type="match status" value="2"/>
</dbReference>
<dbReference type="PRINTS" id="PR01652">
    <property type="entry name" value="SHAPEPROTEIN"/>
</dbReference>
<evidence type="ECO:0000256" key="6">
    <source>
        <dbReference type="ARBA" id="ARBA00023458"/>
    </source>
</evidence>
<dbReference type="InterPro" id="IPR004753">
    <property type="entry name" value="MreB"/>
</dbReference>
<accession>I5AQT5</accession>
<gene>
    <name evidence="7" type="ORF">EubceDRAFT1_0298</name>
</gene>
<dbReference type="OrthoDB" id="9768127at2"/>
<keyword evidence="8" id="KW-1185">Reference proteome</keyword>
<name>I5AQT5_EUBC6</name>
<dbReference type="HOGENOM" id="CLU_052037_0_1_9"/>
<dbReference type="EMBL" id="CM001487">
    <property type="protein sequence ID" value="EIM56158.1"/>
    <property type="molecule type" value="Genomic_DNA"/>
</dbReference>